<dbReference type="AlphaFoldDB" id="A0A1G6LRA1"/>
<name>A0A1G6LRA1_9BACI</name>
<dbReference type="InterPro" id="IPR036457">
    <property type="entry name" value="PPM-type-like_dom_sf"/>
</dbReference>
<evidence type="ECO:0000313" key="2">
    <source>
        <dbReference type="Proteomes" id="UP000198666"/>
    </source>
</evidence>
<proteinExistence type="predicted"/>
<dbReference type="Gene3D" id="3.60.40.10">
    <property type="entry name" value="PPM-type phosphatase domain"/>
    <property type="match status" value="1"/>
</dbReference>
<dbReference type="STRING" id="361279.SAMN05421663_102464"/>
<reference evidence="2" key="1">
    <citation type="submission" date="2016-10" db="EMBL/GenBank/DDBJ databases">
        <authorList>
            <person name="Varghese N."/>
            <person name="Submissions S."/>
        </authorList>
    </citation>
    <scope>NUCLEOTIDE SEQUENCE [LARGE SCALE GENOMIC DNA]</scope>
    <source>
        <strain evidence="2">DSM 21620</strain>
    </source>
</reference>
<accession>A0A1G6LRA1</accession>
<dbReference type="RefSeq" id="WP_093726274.1">
    <property type="nucleotide sequence ID" value="NZ_FMZB01000002.1"/>
</dbReference>
<protein>
    <recommendedName>
        <fullName evidence="3">Serine/threonine protein phosphatase PrpC</fullName>
    </recommendedName>
</protein>
<dbReference type="SUPFAM" id="SSF81606">
    <property type="entry name" value="PP2C-like"/>
    <property type="match status" value="1"/>
</dbReference>
<dbReference type="OrthoDB" id="7944398at2"/>
<dbReference type="Proteomes" id="UP000198666">
    <property type="component" value="Unassembled WGS sequence"/>
</dbReference>
<gene>
    <name evidence="1" type="ORF">SAMN05421663_102464</name>
</gene>
<sequence>MHSFSWTGHQHAFLDTPDVKQFGNLVLGRLGGMTSAGQTKNEDGVLLFTGGDWEFVLLMDAHHTADSFRLVAETFWREEPSMRAASESADAFLQVPAFVINQLSNPSFLDACQHATGETACLFVFRKGAYVWWLSVGDCLFYIFHEDLARMGEFEQNTRHFFEWIGRRNAWTLPVPSYTTGTRQLRKGENRLFVTTDGLLECPGLHVKGQALYRMLSGIEDELFAKKLLSDLKAHFVRDSCTFICWTIEVTNDGLMPSDVKIG</sequence>
<dbReference type="EMBL" id="FMZB01000002">
    <property type="protein sequence ID" value="SDC45295.1"/>
    <property type="molecule type" value="Genomic_DNA"/>
</dbReference>
<evidence type="ECO:0008006" key="3">
    <source>
        <dbReference type="Google" id="ProtNLM"/>
    </source>
</evidence>
<keyword evidence="2" id="KW-1185">Reference proteome</keyword>
<organism evidence="1 2">
    <name type="scientific">Terribacillus halophilus</name>
    <dbReference type="NCBI Taxonomy" id="361279"/>
    <lineage>
        <taxon>Bacteria</taxon>
        <taxon>Bacillati</taxon>
        <taxon>Bacillota</taxon>
        <taxon>Bacilli</taxon>
        <taxon>Bacillales</taxon>
        <taxon>Bacillaceae</taxon>
        <taxon>Terribacillus</taxon>
    </lineage>
</organism>
<evidence type="ECO:0000313" key="1">
    <source>
        <dbReference type="EMBL" id="SDC45295.1"/>
    </source>
</evidence>